<dbReference type="SUPFAM" id="SSF52172">
    <property type="entry name" value="CheY-like"/>
    <property type="match status" value="1"/>
</dbReference>
<keyword evidence="4" id="KW-1185">Reference proteome</keyword>
<dbReference type="PROSITE" id="PS50110">
    <property type="entry name" value="RESPONSE_REGULATORY"/>
    <property type="match status" value="1"/>
</dbReference>
<evidence type="ECO:0000259" key="2">
    <source>
        <dbReference type="PROSITE" id="PS50110"/>
    </source>
</evidence>
<accession>A0ABP7U4W9</accession>
<comment type="caution">
    <text evidence="3">The sequence shown here is derived from an EMBL/GenBank/DDBJ whole genome shotgun (WGS) entry which is preliminary data.</text>
</comment>
<feature type="domain" description="Response regulatory" evidence="2">
    <location>
        <begin position="2"/>
        <end position="127"/>
    </location>
</feature>
<dbReference type="EMBL" id="BAABDK010000016">
    <property type="protein sequence ID" value="GAA4035942.1"/>
    <property type="molecule type" value="Genomic_DNA"/>
</dbReference>
<dbReference type="PANTHER" id="PTHR44520:SF2">
    <property type="entry name" value="RESPONSE REGULATOR RCP1"/>
    <property type="match status" value="1"/>
</dbReference>
<evidence type="ECO:0000313" key="4">
    <source>
        <dbReference type="Proteomes" id="UP001501469"/>
    </source>
</evidence>
<dbReference type="InterPro" id="IPR011006">
    <property type="entry name" value="CheY-like_superfamily"/>
</dbReference>
<evidence type="ECO:0000313" key="3">
    <source>
        <dbReference type="EMBL" id="GAA4035942.1"/>
    </source>
</evidence>
<name>A0ABP7U4W9_9BACT</name>
<keyword evidence="1" id="KW-0597">Phosphoprotein</keyword>
<dbReference type="PANTHER" id="PTHR44520">
    <property type="entry name" value="RESPONSE REGULATOR RCP1-RELATED"/>
    <property type="match status" value="1"/>
</dbReference>
<sequence>MLTYLIDDDPISLFVSEQTLRLEGFMAPIVPFTGAVEALAYLLPRLVVEPPEFIFLDLNMPLMDGWSFVEALVPHAAALKGRCQIYLLTSSLALEDTEKARSHALVQGIIHKPLDEDEIRAAVLERNSMVSAAAHKLLVFNNPGIA</sequence>
<proteinExistence type="predicted"/>
<evidence type="ECO:0000256" key="1">
    <source>
        <dbReference type="PROSITE-ProRule" id="PRU00169"/>
    </source>
</evidence>
<organism evidence="3 4">
    <name type="scientific">Hymenobacter glaciei</name>
    <dbReference type="NCBI Taxonomy" id="877209"/>
    <lineage>
        <taxon>Bacteria</taxon>
        <taxon>Pseudomonadati</taxon>
        <taxon>Bacteroidota</taxon>
        <taxon>Cytophagia</taxon>
        <taxon>Cytophagales</taxon>
        <taxon>Hymenobacteraceae</taxon>
        <taxon>Hymenobacter</taxon>
    </lineage>
</organism>
<dbReference type="SMART" id="SM00448">
    <property type="entry name" value="REC"/>
    <property type="match status" value="1"/>
</dbReference>
<dbReference type="InterPro" id="IPR052893">
    <property type="entry name" value="TCS_response_regulator"/>
</dbReference>
<dbReference type="Pfam" id="PF00072">
    <property type="entry name" value="Response_reg"/>
    <property type="match status" value="1"/>
</dbReference>
<reference evidence="4" key="1">
    <citation type="journal article" date="2019" name="Int. J. Syst. Evol. Microbiol.">
        <title>The Global Catalogue of Microorganisms (GCM) 10K type strain sequencing project: providing services to taxonomists for standard genome sequencing and annotation.</title>
        <authorList>
            <consortium name="The Broad Institute Genomics Platform"/>
            <consortium name="The Broad Institute Genome Sequencing Center for Infectious Disease"/>
            <person name="Wu L."/>
            <person name="Ma J."/>
        </authorList>
    </citation>
    <scope>NUCLEOTIDE SEQUENCE [LARGE SCALE GENOMIC DNA]</scope>
    <source>
        <strain evidence="4">JCM 17225</strain>
    </source>
</reference>
<protein>
    <recommendedName>
        <fullName evidence="2">Response regulatory domain-containing protein</fullName>
    </recommendedName>
</protein>
<dbReference type="Gene3D" id="3.40.50.2300">
    <property type="match status" value="1"/>
</dbReference>
<dbReference type="RefSeq" id="WP_345053855.1">
    <property type="nucleotide sequence ID" value="NZ_BAABDK010000016.1"/>
</dbReference>
<dbReference type="Proteomes" id="UP001501469">
    <property type="component" value="Unassembled WGS sequence"/>
</dbReference>
<gene>
    <name evidence="3" type="ORF">GCM10022409_20990</name>
</gene>
<feature type="modified residue" description="4-aspartylphosphate" evidence="1">
    <location>
        <position position="57"/>
    </location>
</feature>
<dbReference type="InterPro" id="IPR001789">
    <property type="entry name" value="Sig_transdc_resp-reg_receiver"/>
</dbReference>